<dbReference type="Proteomes" id="UP000326924">
    <property type="component" value="Unassembled WGS sequence"/>
</dbReference>
<name>A0A5J5F3C9_9PEZI</name>
<dbReference type="AlphaFoldDB" id="A0A5J5F3C9"/>
<gene>
    <name evidence="1" type="ORF">FN846DRAFT_517291</name>
</gene>
<proteinExistence type="predicted"/>
<dbReference type="EMBL" id="VXIS01000043">
    <property type="protein sequence ID" value="KAA8910714.1"/>
    <property type="molecule type" value="Genomic_DNA"/>
</dbReference>
<keyword evidence="2" id="KW-1185">Reference proteome</keyword>
<accession>A0A5J5F3C9</accession>
<sequence length="635" mass="71248">MSSASSTVAAQKPAEQEPWTDRLYGYLESITPRTVAAACSSKHYPNPMLVVVGPGAPIYLSLPLEYTQLSALRLSGKIIPDPNMGLEVISNEFLRACNPEWLPWVSRKIQAMVKEKFQLDKTESQLEFGFVVSSDHAASGFGQELGQKHTVKHFAKLLVTLPTFDDFNVTVTKPDMQDEPLCMHGQAAANGVGDMTFTLWYHGLAPTVLTRGTSLCLLYTIYLPAEHSKLYQPWQLSLPDDISSMKGIKDCLEEFISQTRTAAAHDDDEKVAYFIFDGDYSSYDCISGADAARRDKLVEAALEVGLNVYYGKITREEKGTAEGWADPDDYYPSRYDRYWHGEDSEPEKNGNGNYIMGGDPDTSYLVEVYHDVQLKDENQHLYISDPDMEQFIPYEPSWCSDEDAGFEQSYDDDDGGLTNTWTRSTLVMWPRECNADAVTQLFGSQSAYLLDQTASAEGERQSIQASIEIAEKLLLSPDVCHKYTHPPACQDSSMITECRRLFLNFSCRLRRLDLFTSTLRKFGLPTSDQDFALLREAVDTFSSTENEDSKSQIVDMCIASEPNSRKKLEVGIKIFGQDVVAGLVTKHFAGKELGAIFSWEELLKMDKKTVRDVHPEPGLLQPVELLVDRLTALRR</sequence>
<organism evidence="1 2">
    <name type="scientific">Sphaerosporella brunnea</name>
    <dbReference type="NCBI Taxonomy" id="1250544"/>
    <lineage>
        <taxon>Eukaryota</taxon>
        <taxon>Fungi</taxon>
        <taxon>Dikarya</taxon>
        <taxon>Ascomycota</taxon>
        <taxon>Pezizomycotina</taxon>
        <taxon>Pezizomycetes</taxon>
        <taxon>Pezizales</taxon>
        <taxon>Pyronemataceae</taxon>
        <taxon>Sphaerosporella</taxon>
    </lineage>
</organism>
<evidence type="ECO:0000313" key="1">
    <source>
        <dbReference type="EMBL" id="KAA8910714.1"/>
    </source>
</evidence>
<reference evidence="1 2" key="1">
    <citation type="submission" date="2019-09" db="EMBL/GenBank/DDBJ databases">
        <title>Draft genome of the ectomycorrhizal ascomycete Sphaerosporella brunnea.</title>
        <authorList>
            <consortium name="DOE Joint Genome Institute"/>
            <person name="Benucci G.M."/>
            <person name="Marozzi G."/>
            <person name="Antonielli L."/>
            <person name="Sanchez S."/>
            <person name="Marco P."/>
            <person name="Wang X."/>
            <person name="Falini L.B."/>
            <person name="Barry K."/>
            <person name="Haridas S."/>
            <person name="Lipzen A."/>
            <person name="Labutti K."/>
            <person name="Grigoriev I.V."/>
            <person name="Murat C."/>
            <person name="Martin F."/>
            <person name="Albertini E."/>
            <person name="Donnini D."/>
            <person name="Bonito G."/>
        </authorList>
    </citation>
    <scope>NUCLEOTIDE SEQUENCE [LARGE SCALE GENOMIC DNA]</scope>
    <source>
        <strain evidence="1 2">Sb_GMNB300</strain>
    </source>
</reference>
<dbReference type="InParanoid" id="A0A5J5F3C9"/>
<evidence type="ECO:0000313" key="2">
    <source>
        <dbReference type="Proteomes" id="UP000326924"/>
    </source>
</evidence>
<protein>
    <submittedName>
        <fullName evidence="1">Uncharacterized protein</fullName>
    </submittedName>
</protein>
<comment type="caution">
    <text evidence="1">The sequence shown here is derived from an EMBL/GenBank/DDBJ whole genome shotgun (WGS) entry which is preliminary data.</text>
</comment>